<name>A0ABV3S3J4_9LACO</name>
<keyword evidence="2" id="KW-0808">Transferase</keyword>
<evidence type="ECO:0000313" key="3">
    <source>
        <dbReference type="Proteomes" id="UP001556617"/>
    </source>
</evidence>
<dbReference type="Gene3D" id="3.90.550.10">
    <property type="entry name" value="Spore Coat Polysaccharide Biosynthesis Protein SpsA, Chain A"/>
    <property type="match status" value="1"/>
</dbReference>
<organism evidence="2 3">
    <name type="scientific">Leuconostoc aquikimchii</name>
    <dbReference type="NCBI Taxonomy" id="3236804"/>
    <lineage>
        <taxon>Bacteria</taxon>
        <taxon>Bacillati</taxon>
        <taxon>Bacillota</taxon>
        <taxon>Bacilli</taxon>
        <taxon>Lactobacillales</taxon>
        <taxon>Lactobacillaceae</taxon>
        <taxon>Leuconostoc</taxon>
    </lineage>
</organism>
<gene>
    <name evidence="2" type="ORF">AB3K24_06600</name>
</gene>
<accession>A0ABV3S3J4</accession>
<proteinExistence type="predicted"/>
<reference evidence="2 3" key="1">
    <citation type="submission" date="2024-07" db="EMBL/GenBank/DDBJ databases">
        <authorList>
            <person name="Yun M."/>
        </authorList>
    </citation>
    <scope>NUCLEOTIDE SEQUENCE [LARGE SCALE GENOMIC DNA]</scope>
    <source>
        <strain evidence="2 3">MS01</strain>
    </source>
</reference>
<keyword evidence="3" id="KW-1185">Reference proteome</keyword>
<evidence type="ECO:0000313" key="2">
    <source>
        <dbReference type="EMBL" id="MEX0381019.1"/>
    </source>
</evidence>
<dbReference type="EC" id="2.4.-.-" evidence="2"/>
<dbReference type="Proteomes" id="UP001556617">
    <property type="component" value="Unassembled WGS sequence"/>
</dbReference>
<sequence length="315" mass="36685">MKIAVIMSTYNGQKYIEDQIKSIFDNKLSDDITLYVRDDGSTDNTCAMLNEMSKNFHIDLTVGNNMGYKKSFEKLVYDIVSLDYDIYYFADQDDIWHKDKIAVFQHEFNCLSPRLVFSNAELMINSQLSNQFLYEENYDIWKSFQSLFMYGNIYGMAMAINKELMTIIKSDRPVNSIAHDNWIPIVAHLSGDIVYVNKPLVYYRVHDKQQIGVSSSELIKPTTLLGKINKIFAHPFDKIALLFKTDTFFSERARLIDEMRLTKNLTHQQISLITNLKEVRHSVFSRIKVLVNPLFRGKTPYYTVRYVIKVVIGNL</sequence>
<dbReference type="GO" id="GO:0016757">
    <property type="term" value="F:glycosyltransferase activity"/>
    <property type="evidence" value="ECO:0007669"/>
    <property type="project" value="UniProtKB-KW"/>
</dbReference>
<keyword evidence="2" id="KW-0328">Glycosyltransferase</keyword>
<dbReference type="InterPro" id="IPR029044">
    <property type="entry name" value="Nucleotide-diphossugar_trans"/>
</dbReference>
<dbReference type="RefSeq" id="WP_367974507.1">
    <property type="nucleotide sequence ID" value="NZ_JBFPEQ010000001.1"/>
</dbReference>
<dbReference type="EMBL" id="JBFPER010000001">
    <property type="protein sequence ID" value="MEX0381019.1"/>
    <property type="molecule type" value="Genomic_DNA"/>
</dbReference>
<feature type="domain" description="Glycosyltransferase 2-like" evidence="1">
    <location>
        <begin position="5"/>
        <end position="106"/>
    </location>
</feature>
<evidence type="ECO:0000259" key="1">
    <source>
        <dbReference type="Pfam" id="PF00535"/>
    </source>
</evidence>
<comment type="caution">
    <text evidence="2">The sequence shown here is derived from an EMBL/GenBank/DDBJ whole genome shotgun (WGS) entry which is preliminary data.</text>
</comment>
<dbReference type="InterPro" id="IPR001173">
    <property type="entry name" value="Glyco_trans_2-like"/>
</dbReference>
<protein>
    <submittedName>
        <fullName evidence="2">Glycosyltransferase</fullName>
        <ecNumber evidence="2">2.4.-.-</ecNumber>
    </submittedName>
</protein>
<dbReference type="Pfam" id="PF00535">
    <property type="entry name" value="Glycos_transf_2"/>
    <property type="match status" value="1"/>
</dbReference>
<dbReference type="SUPFAM" id="SSF53448">
    <property type="entry name" value="Nucleotide-diphospho-sugar transferases"/>
    <property type="match status" value="1"/>
</dbReference>